<sequence>MTGKLLPVVLIVLAIFVVIVWVLTQFLKDLTSEKIGGFIDSILKSDFFSNKNNHAFQDVLGLSSAELKSYVKIGRELFD</sequence>
<keyword evidence="1" id="KW-0472">Membrane</keyword>
<evidence type="ECO:0000313" key="2">
    <source>
        <dbReference type="EMBL" id="QBK90451.1"/>
    </source>
</evidence>
<name>A0A481Z6V3_9VIRU</name>
<organism evidence="2">
    <name type="scientific">Pithovirus LCPAC103</name>
    <dbReference type="NCBI Taxonomy" id="2506588"/>
    <lineage>
        <taxon>Viruses</taxon>
        <taxon>Pithoviruses</taxon>
    </lineage>
</organism>
<reference evidence="2" key="1">
    <citation type="journal article" date="2019" name="MBio">
        <title>Virus Genomes from Deep Sea Sediments Expand the Ocean Megavirome and Support Independent Origins of Viral Gigantism.</title>
        <authorList>
            <person name="Backstrom D."/>
            <person name="Yutin N."/>
            <person name="Jorgensen S.L."/>
            <person name="Dharamshi J."/>
            <person name="Homa F."/>
            <person name="Zaremba-Niedwiedzka K."/>
            <person name="Spang A."/>
            <person name="Wolf Y.I."/>
            <person name="Koonin E.V."/>
            <person name="Ettema T.J."/>
        </authorList>
    </citation>
    <scope>NUCLEOTIDE SEQUENCE</scope>
</reference>
<keyword evidence="1" id="KW-1133">Transmembrane helix</keyword>
<protein>
    <recommendedName>
        <fullName evidence="3">Transmembrane protein</fullName>
    </recommendedName>
</protein>
<proteinExistence type="predicted"/>
<keyword evidence="1" id="KW-0812">Transmembrane</keyword>
<accession>A0A481Z6V3</accession>
<gene>
    <name evidence="2" type="ORF">LCPAC103_01320</name>
</gene>
<dbReference type="EMBL" id="MK500486">
    <property type="protein sequence ID" value="QBK90451.1"/>
    <property type="molecule type" value="Genomic_DNA"/>
</dbReference>
<feature type="transmembrane region" description="Helical" evidence="1">
    <location>
        <begin position="6"/>
        <end position="24"/>
    </location>
</feature>
<evidence type="ECO:0008006" key="3">
    <source>
        <dbReference type="Google" id="ProtNLM"/>
    </source>
</evidence>
<evidence type="ECO:0000256" key="1">
    <source>
        <dbReference type="SAM" id="Phobius"/>
    </source>
</evidence>